<evidence type="ECO:0000313" key="1">
    <source>
        <dbReference type="EMBL" id="KAF7408589.1"/>
    </source>
</evidence>
<reference evidence="1" key="1">
    <citation type="journal article" date="2020" name="G3 (Bethesda)">
        <title>High-Quality Assemblies for Three Invasive Social Wasps from the &lt;i&gt;Vespula&lt;/i&gt; Genus.</title>
        <authorList>
            <person name="Harrop T.W.R."/>
            <person name="Guhlin J."/>
            <person name="McLaughlin G.M."/>
            <person name="Permina E."/>
            <person name="Stockwell P."/>
            <person name="Gilligan J."/>
            <person name="Le Lec M.F."/>
            <person name="Gruber M.A.M."/>
            <person name="Quinn O."/>
            <person name="Lovegrove M."/>
            <person name="Duncan E.J."/>
            <person name="Remnant E.J."/>
            <person name="Van Eeckhoven J."/>
            <person name="Graham B."/>
            <person name="Knapp R.A."/>
            <person name="Langford K.W."/>
            <person name="Kronenberg Z."/>
            <person name="Press M.O."/>
            <person name="Eacker S.M."/>
            <person name="Wilson-Rankin E.E."/>
            <person name="Purcell J."/>
            <person name="Lester P.J."/>
            <person name="Dearden P.K."/>
        </authorList>
    </citation>
    <scope>NUCLEOTIDE SEQUENCE</scope>
    <source>
        <strain evidence="1">Marl-1</strain>
    </source>
</reference>
<gene>
    <name evidence="1" type="ORF">HZH66_003126</name>
</gene>
<comment type="caution">
    <text evidence="1">The sequence shown here is derived from an EMBL/GenBank/DDBJ whole genome shotgun (WGS) entry which is preliminary data.</text>
</comment>
<proteinExistence type="predicted"/>
<organism evidence="1 2">
    <name type="scientific">Vespula vulgaris</name>
    <name type="common">Yellow jacket</name>
    <name type="synonym">Wasp</name>
    <dbReference type="NCBI Taxonomy" id="7454"/>
    <lineage>
        <taxon>Eukaryota</taxon>
        <taxon>Metazoa</taxon>
        <taxon>Ecdysozoa</taxon>
        <taxon>Arthropoda</taxon>
        <taxon>Hexapoda</taxon>
        <taxon>Insecta</taxon>
        <taxon>Pterygota</taxon>
        <taxon>Neoptera</taxon>
        <taxon>Endopterygota</taxon>
        <taxon>Hymenoptera</taxon>
        <taxon>Apocrita</taxon>
        <taxon>Aculeata</taxon>
        <taxon>Vespoidea</taxon>
        <taxon>Vespidae</taxon>
        <taxon>Vespinae</taxon>
        <taxon>Vespula</taxon>
    </lineage>
</organism>
<accession>A0A834NI16</accession>
<name>A0A834NI16_VESVU</name>
<keyword evidence="2" id="KW-1185">Reference proteome</keyword>
<protein>
    <submittedName>
        <fullName evidence="1">Uncharacterized protein</fullName>
    </submittedName>
</protein>
<dbReference type="AlphaFoldDB" id="A0A834NI16"/>
<dbReference type="EMBL" id="JACSEA010000002">
    <property type="protein sequence ID" value="KAF7408589.1"/>
    <property type="molecule type" value="Genomic_DNA"/>
</dbReference>
<evidence type="ECO:0000313" key="2">
    <source>
        <dbReference type="Proteomes" id="UP000614350"/>
    </source>
</evidence>
<sequence>MRENALTSSPSDHQEETTWTLGYQGVRRELARSVGTRDSWSTPLFEDPRGCQDPWGHSTSEFLLCAKPRPFYRSDKA</sequence>
<dbReference type="Proteomes" id="UP000614350">
    <property type="component" value="Unassembled WGS sequence"/>
</dbReference>